<dbReference type="Gene3D" id="3.30.230.80">
    <property type="match status" value="3"/>
</dbReference>
<evidence type="ECO:0000256" key="2">
    <source>
        <dbReference type="ARBA" id="ARBA00008239"/>
    </source>
</evidence>
<name>A0A9W8MAG7_9AGAR</name>
<dbReference type="InterPro" id="IPR020568">
    <property type="entry name" value="Ribosomal_Su5_D2-typ_SF"/>
</dbReference>
<evidence type="ECO:0000256" key="4">
    <source>
        <dbReference type="ARBA" id="ARBA00022741"/>
    </source>
</evidence>
<dbReference type="InterPro" id="IPR020575">
    <property type="entry name" value="Hsp90_N"/>
</dbReference>
<keyword evidence="7" id="KW-0175">Coiled coil</keyword>
<evidence type="ECO:0000256" key="5">
    <source>
        <dbReference type="ARBA" id="ARBA00022840"/>
    </source>
</evidence>
<dbReference type="OrthoDB" id="28737at2759"/>
<accession>A0A9W8MAG7</accession>
<proteinExistence type="inferred from homology"/>
<feature type="non-terminal residue" evidence="8">
    <location>
        <position position="402"/>
    </location>
</feature>
<keyword evidence="6" id="KW-0143">Chaperone</keyword>
<dbReference type="InterPro" id="IPR036890">
    <property type="entry name" value="HATPase_C_sf"/>
</dbReference>
<keyword evidence="9" id="KW-1185">Reference proteome</keyword>
<protein>
    <recommendedName>
        <fullName evidence="10">Heat shock protein 90</fullName>
    </recommendedName>
</protein>
<evidence type="ECO:0000313" key="8">
    <source>
        <dbReference type="EMBL" id="KAJ2921489.1"/>
    </source>
</evidence>
<organism evidence="8 9">
    <name type="scientific">Candolleomyces eurysporus</name>
    <dbReference type="NCBI Taxonomy" id="2828524"/>
    <lineage>
        <taxon>Eukaryota</taxon>
        <taxon>Fungi</taxon>
        <taxon>Dikarya</taxon>
        <taxon>Basidiomycota</taxon>
        <taxon>Agaricomycotina</taxon>
        <taxon>Agaricomycetes</taxon>
        <taxon>Agaricomycetidae</taxon>
        <taxon>Agaricales</taxon>
        <taxon>Agaricineae</taxon>
        <taxon>Psathyrellaceae</taxon>
        <taxon>Candolleomyces</taxon>
    </lineage>
</organism>
<dbReference type="AlphaFoldDB" id="A0A9W8MAG7"/>
<dbReference type="GO" id="GO:0005737">
    <property type="term" value="C:cytoplasm"/>
    <property type="evidence" value="ECO:0007669"/>
    <property type="project" value="UniProtKB-SubCell"/>
</dbReference>
<dbReference type="GO" id="GO:0140662">
    <property type="term" value="F:ATP-dependent protein folding chaperone"/>
    <property type="evidence" value="ECO:0007669"/>
    <property type="project" value="InterPro"/>
</dbReference>
<dbReference type="FunFam" id="3.40.50.11260:FF:000001">
    <property type="entry name" value="Heat shock protein 90 alpha"/>
    <property type="match status" value="1"/>
</dbReference>
<feature type="coiled-coil region" evidence="7">
    <location>
        <begin position="107"/>
        <end position="167"/>
    </location>
</feature>
<dbReference type="GO" id="GO:0005524">
    <property type="term" value="F:ATP binding"/>
    <property type="evidence" value="ECO:0007669"/>
    <property type="project" value="UniProtKB-KW"/>
</dbReference>
<dbReference type="Proteomes" id="UP001140091">
    <property type="component" value="Unassembled WGS sequence"/>
</dbReference>
<dbReference type="SUPFAM" id="SSF55874">
    <property type="entry name" value="ATPase domain of HSP90 chaperone/DNA topoisomerase II/histidine kinase"/>
    <property type="match status" value="1"/>
</dbReference>
<dbReference type="PRINTS" id="PR00775">
    <property type="entry name" value="HEATSHOCK90"/>
</dbReference>
<dbReference type="SUPFAM" id="SSF54211">
    <property type="entry name" value="Ribosomal protein S5 domain 2-like"/>
    <property type="match status" value="1"/>
</dbReference>
<evidence type="ECO:0008006" key="10">
    <source>
        <dbReference type="Google" id="ProtNLM"/>
    </source>
</evidence>
<keyword evidence="4" id="KW-0547">Nucleotide-binding</keyword>
<keyword evidence="5" id="KW-0067">ATP-binding</keyword>
<gene>
    <name evidence="8" type="ORF">H1R20_g15603</name>
</gene>
<dbReference type="PANTHER" id="PTHR11528">
    <property type="entry name" value="HEAT SHOCK PROTEIN 90 FAMILY MEMBER"/>
    <property type="match status" value="1"/>
</dbReference>
<evidence type="ECO:0000256" key="6">
    <source>
        <dbReference type="ARBA" id="ARBA00023186"/>
    </source>
</evidence>
<comment type="subcellular location">
    <subcellularLocation>
        <location evidence="1">Cytoplasm</location>
    </subcellularLocation>
</comment>
<evidence type="ECO:0000256" key="1">
    <source>
        <dbReference type="ARBA" id="ARBA00004496"/>
    </source>
</evidence>
<sequence>MTKADMVNNNLGTIAKSGTKGFMEALNSGTDISMIGKFGVGFYSTYLVAERVQFILIHNDDEHYIWESAAGGIFTITLDNEDQLEYLEEKKIKNIVKKHSDFISYPIQFAVNEVEKIEEEVEEERKTDDEKSKVKEVDEEEEDKKIIIKKTKKIKEKETTNEELNKTKPIWTRNPNDISQEDYASFYKSLTNDWEDHLLAPFDLFESKKKSNNIKLYVRRVFIMDDCENLIPDYLDFVKQNKIFKVICKNLVKKAVNLIAEIAEDKDNYAKFYESFGKNIQLGIHEDAQNHSKLAEFLRFYSTKSIYEQTSLKNYITRMPEVQKTMYYLTGESFAAVKGSPFLETLKNKGFEFFLVYPIDEYAITQLKEFDGKKLVRVSKEGLELEETDEEKAAREAEVAEF</sequence>
<comment type="caution">
    <text evidence="8">The sequence shown here is derived from an EMBL/GenBank/DDBJ whole genome shotgun (WGS) entry which is preliminary data.</text>
</comment>
<evidence type="ECO:0000313" key="9">
    <source>
        <dbReference type="Proteomes" id="UP001140091"/>
    </source>
</evidence>
<dbReference type="Gene3D" id="3.40.50.11260">
    <property type="match status" value="1"/>
</dbReference>
<dbReference type="InterPro" id="IPR001404">
    <property type="entry name" value="Hsp90_fam"/>
</dbReference>
<comment type="similarity">
    <text evidence="2">Belongs to the heat shock protein 90 family.</text>
</comment>
<dbReference type="Pfam" id="PF00183">
    <property type="entry name" value="HSP90"/>
    <property type="match status" value="2"/>
</dbReference>
<evidence type="ECO:0000256" key="7">
    <source>
        <dbReference type="SAM" id="Coils"/>
    </source>
</evidence>
<dbReference type="GO" id="GO:0051082">
    <property type="term" value="F:unfolded protein binding"/>
    <property type="evidence" value="ECO:0007669"/>
    <property type="project" value="InterPro"/>
</dbReference>
<dbReference type="GO" id="GO:0016887">
    <property type="term" value="F:ATP hydrolysis activity"/>
    <property type="evidence" value="ECO:0007669"/>
    <property type="project" value="InterPro"/>
</dbReference>
<reference evidence="8" key="1">
    <citation type="submission" date="2022-06" db="EMBL/GenBank/DDBJ databases">
        <title>Genome Sequence of Candolleomyces eurysporus.</title>
        <authorList>
            <person name="Buettner E."/>
        </authorList>
    </citation>
    <scope>NUCLEOTIDE SEQUENCE</scope>
    <source>
        <strain evidence="8">VTCC 930004</strain>
    </source>
</reference>
<dbReference type="EMBL" id="JANBPK010001593">
    <property type="protein sequence ID" value="KAJ2921489.1"/>
    <property type="molecule type" value="Genomic_DNA"/>
</dbReference>
<evidence type="ECO:0000256" key="3">
    <source>
        <dbReference type="ARBA" id="ARBA00022490"/>
    </source>
</evidence>
<dbReference type="Gene3D" id="3.30.565.10">
    <property type="entry name" value="Histidine kinase-like ATPase, C-terminal domain"/>
    <property type="match status" value="1"/>
</dbReference>
<keyword evidence="3" id="KW-0963">Cytoplasm</keyword>